<reference evidence="2" key="2">
    <citation type="submission" date="2012-07" db="EMBL/GenBank/DDBJ databases">
        <title>Complete genome sequence of 'Candidatus Mycoplasma haemolamae'.</title>
        <authorList>
            <person name="Guimaraes A.M.S."/>
            <person name="Toth B."/>
            <person name="Santos A.P."/>
            <person name="Nascimento N.C."/>
            <person name="Sojka J.E."/>
            <person name="Messick J.B."/>
        </authorList>
    </citation>
    <scope>NUCLEOTIDE SEQUENCE [LARGE SCALE GENOMIC DNA]</scope>
    <source>
        <strain evidence="2">Purdue</strain>
    </source>
</reference>
<accession>I7BK87</accession>
<protein>
    <submittedName>
        <fullName evidence="1">Uncharacterized protein</fullName>
    </submittedName>
</protein>
<dbReference type="PATRIC" id="fig|1212765.3.peg.807"/>
<dbReference type="Proteomes" id="UP000006502">
    <property type="component" value="Chromosome"/>
</dbReference>
<proteinExistence type="predicted"/>
<sequence>MSKKDSAGGWDQQTKLEDSQLYGRLGSHGYSKGLVSEQCSHMSGIWNTLITGGQNVANKTVCQEIFKGVFQNHVDDKRYCLAFLFISNSLRESVLVVRNFES</sequence>
<evidence type="ECO:0000313" key="1">
    <source>
        <dbReference type="EMBL" id="AFO52293.1"/>
    </source>
</evidence>
<name>I7BK87_MYCHA</name>
<dbReference type="EMBL" id="CP003731">
    <property type="protein sequence ID" value="AFO52293.1"/>
    <property type="molecule type" value="Genomic_DNA"/>
</dbReference>
<dbReference type="OrthoDB" id="401169at2"/>
<keyword evidence="2" id="KW-1185">Reference proteome</keyword>
<gene>
    <name evidence="1" type="ordered locus">MHLP_03565</name>
</gene>
<organism evidence="1 2">
    <name type="scientific">Mycoplasma haematolamae (strain Purdue)</name>
    <dbReference type="NCBI Taxonomy" id="1212765"/>
    <lineage>
        <taxon>Bacteria</taxon>
        <taxon>Bacillati</taxon>
        <taxon>Mycoplasmatota</taxon>
        <taxon>Mollicutes</taxon>
        <taxon>Mycoplasmataceae</taxon>
        <taxon>Mycoplasma</taxon>
    </lineage>
</organism>
<dbReference type="HOGENOM" id="CLU_179268_0_0_14"/>
<reference evidence="1 2" key="1">
    <citation type="journal article" date="2012" name="J. Bacteriol.">
        <title>Genome Sequence of "Candidatus Mycoplasma haemolamae" Strain Purdue, a Red Blood Cell Pathogen of Alpacas (Vicugna pacos) and Llamas (Lama glama).</title>
        <authorList>
            <person name="Guimaraes A.M."/>
            <person name="Toth B."/>
            <person name="Santos A.P."/>
            <person name="do Nascimento N.C."/>
            <person name="Kritchevsky J.E."/>
            <person name="Messick J.B."/>
        </authorList>
    </citation>
    <scope>NUCLEOTIDE SEQUENCE [LARGE SCALE GENOMIC DNA]</scope>
    <source>
        <strain evidence="1 2">Purdue</strain>
    </source>
</reference>
<dbReference type="KEGG" id="mhl:MHLP_03565"/>
<dbReference type="AlphaFoldDB" id="I7BK87"/>
<evidence type="ECO:0000313" key="2">
    <source>
        <dbReference type="Proteomes" id="UP000006502"/>
    </source>
</evidence>